<dbReference type="InterPro" id="IPR050883">
    <property type="entry name" value="PNGase"/>
</dbReference>
<keyword evidence="3" id="KW-0106">Calcium</keyword>
<feature type="signal peptide" evidence="5">
    <location>
        <begin position="1"/>
        <end position="25"/>
    </location>
</feature>
<dbReference type="Proteomes" id="UP000237662">
    <property type="component" value="Unassembled WGS sequence"/>
</dbReference>
<dbReference type="OrthoDB" id="9758101at2"/>
<evidence type="ECO:0000259" key="8">
    <source>
        <dbReference type="Pfam" id="PF17678"/>
    </source>
</evidence>
<feature type="domain" description="Glycosyl hydrolase family 92" evidence="6">
    <location>
        <begin position="584"/>
        <end position="1064"/>
    </location>
</feature>
<protein>
    <submittedName>
        <fullName evidence="9">Putative alpha-1,2-mannosidase</fullName>
    </submittedName>
</protein>
<dbReference type="GO" id="GO:0000224">
    <property type="term" value="F:peptide-N4-(N-acetyl-beta-glucosaminyl)asparagine amidase activity"/>
    <property type="evidence" value="ECO:0007669"/>
    <property type="project" value="TreeGrafter"/>
</dbReference>
<reference evidence="9 10" key="1">
    <citation type="submission" date="2018-02" db="EMBL/GenBank/DDBJ databases">
        <title>Genomic Encyclopedia of Archaeal and Bacterial Type Strains, Phase II (KMG-II): from individual species to whole genera.</title>
        <authorList>
            <person name="Goeker M."/>
        </authorList>
    </citation>
    <scope>NUCLEOTIDE SEQUENCE [LARGE SCALE GENOMIC DNA]</scope>
    <source>
        <strain evidence="9 10">DSM 29526</strain>
    </source>
</reference>
<keyword evidence="5" id="KW-0732">Signal</keyword>
<dbReference type="RefSeq" id="WP_104419628.1">
    <property type="nucleotide sequence ID" value="NZ_PTJC01000006.1"/>
</dbReference>
<dbReference type="Pfam" id="PF07971">
    <property type="entry name" value="Glyco_hydro_92"/>
    <property type="match status" value="1"/>
</dbReference>
<feature type="domain" description="Glycosyl hydrolase family 92 N-terminal" evidence="8">
    <location>
        <begin position="311"/>
        <end position="578"/>
    </location>
</feature>
<evidence type="ECO:0000256" key="2">
    <source>
        <dbReference type="ARBA" id="ARBA00011245"/>
    </source>
</evidence>
<dbReference type="EMBL" id="PTJC01000006">
    <property type="protein sequence ID" value="PPK85110.1"/>
    <property type="molecule type" value="Genomic_DNA"/>
</dbReference>
<evidence type="ECO:0000259" key="6">
    <source>
        <dbReference type="Pfam" id="PF07971"/>
    </source>
</evidence>
<dbReference type="InterPro" id="IPR005887">
    <property type="entry name" value="GH92_a_mannosidase_put"/>
</dbReference>
<dbReference type="AlphaFoldDB" id="A0A2S6I1S6"/>
<dbReference type="InterPro" id="IPR029411">
    <property type="entry name" value="RG-lyase_III"/>
</dbReference>
<gene>
    <name evidence="9" type="ORF">CLV84_2001</name>
</gene>
<feature type="region of interest" description="Disordered" evidence="4">
    <location>
        <begin position="1062"/>
        <end position="1084"/>
    </location>
</feature>
<comment type="caution">
    <text evidence="9">The sequence shown here is derived from an EMBL/GenBank/DDBJ whole genome shotgun (WGS) entry which is preliminary data.</text>
</comment>
<feature type="chain" id="PRO_5015554459" evidence="5">
    <location>
        <begin position="26"/>
        <end position="1084"/>
    </location>
</feature>
<proteinExistence type="predicted"/>
<comment type="subunit">
    <text evidence="2">Monomer.</text>
</comment>
<dbReference type="InterPro" id="IPR014718">
    <property type="entry name" value="GH-type_carb-bd"/>
</dbReference>
<evidence type="ECO:0000313" key="10">
    <source>
        <dbReference type="Proteomes" id="UP000237662"/>
    </source>
</evidence>
<dbReference type="InterPro" id="IPR008928">
    <property type="entry name" value="6-hairpin_glycosidase_sf"/>
</dbReference>
<dbReference type="Gene3D" id="1.20.1050.60">
    <property type="entry name" value="alpha-1,2-mannosidase"/>
    <property type="match status" value="1"/>
</dbReference>
<dbReference type="InterPro" id="IPR041371">
    <property type="entry name" value="GH92_N"/>
</dbReference>
<dbReference type="Gene3D" id="3.30.2080.10">
    <property type="entry name" value="GH92 mannosidase domain"/>
    <property type="match status" value="1"/>
</dbReference>
<dbReference type="Gene3D" id="2.60.120.260">
    <property type="entry name" value="Galactose-binding domain-like"/>
    <property type="match status" value="1"/>
</dbReference>
<evidence type="ECO:0000313" key="9">
    <source>
        <dbReference type="EMBL" id="PPK85110.1"/>
    </source>
</evidence>
<name>A0A2S6I1S6_9BACT</name>
<evidence type="ECO:0000259" key="7">
    <source>
        <dbReference type="Pfam" id="PF14683"/>
    </source>
</evidence>
<dbReference type="Pfam" id="PF17678">
    <property type="entry name" value="Glyco_hydro_92N"/>
    <property type="match status" value="1"/>
</dbReference>
<evidence type="ECO:0000256" key="4">
    <source>
        <dbReference type="SAM" id="MobiDB-lite"/>
    </source>
</evidence>
<dbReference type="SUPFAM" id="SSF48208">
    <property type="entry name" value="Six-hairpin glycosidases"/>
    <property type="match status" value="1"/>
</dbReference>
<dbReference type="GO" id="GO:0005975">
    <property type="term" value="P:carbohydrate metabolic process"/>
    <property type="evidence" value="ECO:0007669"/>
    <property type="project" value="InterPro"/>
</dbReference>
<dbReference type="Gene3D" id="1.20.1610.10">
    <property type="entry name" value="alpha-1,2-mannosidases domains"/>
    <property type="match status" value="1"/>
</dbReference>
<dbReference type="PANTHER" id="PTHR12143">
    <property type="entry name" value="PEPTIDE N-GLYCANASE PNGASE -RELATED"/>
    <property type="match status" value="1"/>
</dbReference>
<evidence type="ECO:0000256" key="1">
    <source>
        <dbReference type="ARBA" id="ARBA00001913"/>
    </source>
</evidence>
<comment type="cofactor">
    <cofactor evidence="1">
        <name>Ca(2+)</name>
        <dbReference type="ChEBI" id="CHEBI:29108"/>
    </cofactor>
</comment>
<dbReference type="GO" id="GO:0006516">
    <property type="term" value="P:glycoprotein catabolic process"/>
    <property type="evidence" value="ECO:0007669"/>
    <property type="project" value="TreeGrafter"/>
</dbReference>
<dbReference type="PANTHER" id="PTHR12143:SF39">
    <property type="entry name" value="SECRETED PROTEIN"/>
    <property type="match status" value="1"/>
</dbReference>
<evidence type="ECO:0000256" key="5">
    <source>
        <dbReference type="SAM" id="SignalP"/>
    </source>
</evidence>
<dbReference type="Pfam" id="PF14683">
    <property type="entry name" value="CBM-like"/>
    <property type="match status" value="1"/>
</dbReference>
<evidence type="ECO:0000256" key="3">
    <source>
        <dbReference type="ARBA" id="ARBA00022837"/>
    </source>
</evidence>
<dbReference type="Gene3D" id="2.70.98.10">
    <property type="match status" value="1"/>
</dbReference>
<dbReference type="SUPFAM" id="SSF49785">
    <property type="entry name" value="Galactose-binding domain-like"/>
    <property type="match status" value="1"/>
</dbReference>
<dbReference type="NCBIfam" id="TIGR01180">
    <property type="entry name" value="aman2_put"/>
    <property type="match status" value="1"/>
</dbReference>
<organism evidence="9 10">
    <name type="scientific">Neolewinella xylanilytica</name>
    <dbReference type="NCBI Taxonomy" id="1514080"/>
    <lineage>
        <taxon>Bacteria</taxon>
        <taxon>Pseudomonadati</taxon>
        <taxon>Bacteroidota</taxon>
        <taxon>Saprospiria</taxon>
        <taxon>Saprospirales</taxon>
        <taxon>Lewinellaceae</taxon>
        <taxon>Neolewinella</taxon>
    </lineage>
</organism>
<dbReference type="InterPro" id="IPR008979">
    <property type="entry name" value="Galactose-bd-like_sf"/>
</dbReference>
<dbReference type="GO" id="GO:0030246">
    <property type="term" value="F:carbohydrate binding"/>
    <property type="evidence" value="ECO:0007669"/>
    <property type="project" value="InterPro"/>
</dbReference>
<feature type="domain" description="Rhamnogalacturonan lyase" evidence="7">
    <location>
        <begin position="28"/>
        <end position="199"/>
    </location>
</feature>
<sequence>MPTSPAPLIALFVLLLTLFPPPLPAQSTVWQLGEPDGSAREFALAPDDYPRFLAEDFGWEDRYFMIGRDTIARSFPYVLPGTVDYWGGTSSLAGIRPHALNLLFNLAGTPLPGPWELKLGVLDASPDDPPQVRITVNDRVEKFQLAPGLSDDALTGAGGRSRLQTQTVSLNPGDLRAGGNVVEITSLTGSWLVFDYVALSGPEGAELAESGPLFLYGAQAVDYEIERAGTRYQPLLVDVQHLHGAPTLRVRVDDQDRLTQRVEHGRHQFEVPVPAVTSARSSRYTILVNDSVIARGTMERSPRPVITPAGYVDTRIGTGHSRWMIAPGPWMPFGMVKISPDNQHSGWQAGYQPTFENVGTFSHVHEWTMAGLGMLPTNGPLQTQIGDPTDPDSGYRSRIDKATEQAPLGYYSVELTDYDIRAELTATTRASFQRYTYPAGDTQSRVLVDLKIPAEYEYRIEEVRLEKMGTSQLVGYSRQVTPGVWGERHYRREMVEDGDAERAWDDIEQAYTLHFAIEFDRPIRNFSVWSNGAAPGAGDTTLLTDRDSLTIEHPEDLVAIVEFATTDDPVVQVRTGVSYVSVANAEENLHREISQPYGWDFAAVRRQQEDTWNDLLGRVDITTADRREKVRFYSNMYRAIVSRNIFSDVDGSWVDATETVRKLEDSTAVALGCDAFWNTFWNLNPFWNLVVPEWSSKWVRSQLAMYDANGWLAKGPAGMEYIPVMVAEHEIPLIVGAYQMGIRDFDAEKAFSAVHKMQTTPGDTVGHGFAGNRDLETYLQHHYVPYNKGRFSNTLEYAFDDYAVAQFAGALGKRDAYAEFMDRAYWWRNAIDTTVGFARLRNSAGEWYPDFDPLQTGGNHQYAEGNAWQLTFFVPQDVPALVDLIGRDRFLRRLDDGFRASSPWRYNAPNERYWDFPVIQGNQQSMHFSYLFNWAGRPWLTQRWNRDILDRYYGFGTSNAYLGDEDQGQMSAWFVLSALGLFQTDGGTSMEPIYEIGSPLYERTVVDLGRRYGRGTTFTIIAENTSFRNKYVQSATLNGRSLQTFWFPAGELLKGGELHLQMGPEPNTEWGTGPLPQRTEHPRR</sequence>
<accession>A0A2S6I1S6</accession>
<dbReference type="GO" id="GO:0005829">
    <property type="term" value="C:cytosol"/>
    <property type="evidence" value="ECO:0007669"/>
    <property type="project" value="TreeGrafter"/>
</dbReference>
<dbReference type="InterPro" id="IPR012939">
    <property type="entry name" value="Glyco_hydro_92"/>
</dbReference>
<keyword evidence="10" id="KW-1185">Reference proteome</keyword>